<dbReference type="AlphaFoldDB" id="A0A0F9K3F8"/>
<reference evidence="1" key="1">
    <citation type="journal article" date="2015" name="Nature">
        <title>Complex archaea that bridge the gap between prokaryotes and eukaryotes.</title>
        <authorList>
            <person name="Spang A."/>
            <person name="Saw J.H."/>
            <person name="Jorgensen S.L."/>
            <person name="Zaremba-Niedzwiedzka K."/>
            <person name="Martijn J."/>
            <person name="Lind A.E."/>
            <person name="van Eijk R."/>
            <person name="Schleper C."/>
            <person name="Guy L."/>
            <person name="Ettema T.J."/>
        </authorList>
    </citation>
    <scope>NUCLEOTIDE SEQUENCE</scope>
</reference>
<sequence>MAAQVDSTKVIEDTERDLKYWGWACRKNSETLGLPTISGLAQTIAHIRAQTRKQKGVRRNKLRGARKALQRAGLPIDAKLIAIELGFADPEPTAKGKQKQTFIEPRLELNNVAAQIDAIVGDLANWARKCIRRSYQYGQADRFAADDLRMPVGEYAQRRRAAVEMVAAKRIERYSAAVNPPGGIARPAAP</sequence>
<organism evidence="1">
    <name type="scientific">marine sediment metagenome</name>
    <dbReference type="NCBI Taxonomy" id="412755"/>
    <lineage>
        <taxon>unclassified sequences</taxon>
        <taxon>metagenomes</taxon>
        <taxon>ecological metagenomes</taxon>
    </lineage>
</organism>
<proteinExistence type="predicted"/>
<dbReference type="EMBL" id="LAZR01014625">
    <property type="protein sequence ID" value="KKM16663.1"/>
    <property type="molecule type" value="Genomic_DNA"/>
</dbReference>
<protein>
    <submittedName>
        <fullName evidence="1">Uncharacterized protein</fullName>
    </submittedName>
</protein>
<gene>
    <name evidence="1" type="ORF">LCGC14_1683560</name>
</gene>
<accession>A0A0F9K3F8</accession>
<name>A0A0F9K3F8_9ZZZZ</name>
<comment type="caution">
    <text evidence="1">The sequence shown here is derived from an EMBL/GenBank/DDBJ whole genome shotgun (WGS) entry which is preliminary data.</text>
</comment>
<evidence type="ECO:0000313" key="1">
    <source>
        <dbReference type="EMBL" id="KKM16663.1"/>
    </source>
</evidence>